<dbReference type="GO" id="GO:0016020">
    <property type="term" value="C:membrane"/>
    <property type="evidence" value="ECO:0007669"/>
    <property type="project" value="UniProtKB-SubCell"/>
</dbReference>
<organism evidence="9 10">
    <name type="scientific">Candidatus Kuenenbacteria bacterium CG10_big_fil_rev_8_21_14_0_10_36_11</name>
    <dbReference type="NCBI Taxonomy" id="1974618"/>
    <lineage>
        <taxon>Bacteria</taxon>
        <taxon>Candidatus Kueneniibacteriota</taxon>
    </lineage>
</organism>
<gene>
    <name evidence="9" type="ORF">COU23_01270</name>
</gene>
<dbReference type="AlphaFoldDB" id="A0A2M6WAU2"/>
<dbReference type="NCBIfam" id="TIGR03025">
    <property type="entry name" value="EPS_sugtrans"/>
    <property type="match status" value="1"/>
</dbReference>
<evidence type="ECO:0000313" key="10">
    <source>
        <dbReference type="Proteomes" id="UP000231464"/>
    </source>
</evidence>
<feature type="transmembrane region" description="Helical" evidence="7">
    <location>
        <begin position="45"/>
        <end position="68"/>
    </location>
</feature>
<dbReference type="Pfam" id="PF02397">
    <property type="entry name" value="Bac_transf"/>
    <property type="match status" value="1"/>
</dbReference>
<keyword evidence="4 7" id="KW-0812">Transmembrane</keyword>
<feature type="transmembrane region" description="Helical" evidence="7">
    <location>
        <begin position="75"/>
        <end position="99"/>
    </location>
</feature>
<dbReference type="EMBL" id="PFBP01000020">
    <property type="protein sequence ID" value="PIT89919.1"/>
    <property type="molecule type" value="Genomic_DNA"/>
</dbReference>
<evidence type="ECO:0000259" key="8">
    <source>
        <dbReference type="Pfam" id="PF02397"/>
    </source>
</evidence>
<feature type="domain" description="Bacterial sugar transferase" evidence="8">
    <location>
        <begin position="272"/>
        <end position="454"/>
    </location>
</feature>
<evidence type="ECO:0000256" key="6">
    <source>
        <dbReference type="ARBA" id="ARBA00023136"/>
    </source>
</evidence>
<keyword evidence="3" id="KW-0808">Transferase</keyword>
<dbReference type="PANTHER" id="PTHR30576:SF0">
    <property type="entry name" value="UNDECAPRENYL-PHOSPHATE N-ACETYLGALACTOSAMINYL 1-PHOSPHATE TRANSFERASE-RELATED"/>
    <property type="match status" value="1"/>
</dbReference>
<protein>
    <recommendedName>
        <fullName evidence="8">Bacterial sugar transferase domain-containing protein</fullName>
    </recommendedName>
</protein>
<dbReference type="Pfam" id="PF13727">
    <property type="entry name" value="CoA_binding_3"/>
    <property type="match status" value="1"/>
</dbReference>
<evidence type="ECO:0000256" key="2">
    <source>
        <dbReference type="ARBA" id="ARBA00006464"/>
    </source>
</evidence>
<evidence type="ECO:0000256" key="4">
    <source>
        <dbReference type="ARBA" id="ARBA00022692"/>
    </source>
</evidence>
<evidence type="ECO:0000313" key="9">
    <source>
        <dbReference type="EMBL" id="PIT89919.1"/>
    </source>
</evidence>
<evidence type="ECO:0000256" key="7">
    <source>
        <dbReference type="SAM" id="Phobius"/>
    </source>
</evidence>
<name>A0A2M6WAU2_9BACT</name>
<comment type="caution">
    <text evidence="9">The sequence shown here is derived from an EMBL/GenBank/DDBJ whole genome shotgun (WGS) entry which is preliminary data.</text>
</comment>
<feature type="transmembrane region" description="Helical" evidence="7">
    <location>
        <begin position="12"/>
        <end position="33"/>
    </location>
</feature>
<reference evidence="10" key="1">
    <citation type="submission" date="2017-09" db="EMBL/GenBank/DDBJ databases">
        <title>Depth-based differentiation of microbial function through sediment-hosted aquifers and enrichment of novel symbionts in the deep terrestrial subsurface.</title>
        <authorList>
            <person name="Probst A.J."/>
            <person name="Ladd B."/>
            <person name="Jarett J.K."/>
            <person name="Geller-Mcgrath D.E."/>
            <person name="Sieber C.M.K."/>
            <person name="Emerson J.B."/>
            <person name="Anantharaman K."/>
            <person name="Thomas B.C."/>
            <person name="Malmstrom R."/>
            <person name="Stieglmeier M."/>
            <person name="Klingl A."/>
            <person name="Woyke T."/>
            <person name="Ryan C.M."/>
            <person name="Banfield J.F."/>
        </authorList>
    </citation>
    <scope>NUCLEOTIDE SEQUENCE [LARGE SCALE GENOMIC DNA]</scope>
</reference>
<dbReference type="PANTHER" id="PTHR30576">
    <property type="entry name" value="COLANIC BIOSYNTHESIS UDP-GLUCOSE LIPID CARRIER TRANSFERASE"/>
    <property type="match status" value="1"/>
</dbReference>
<dbReference type="InterPro" id="IPR017475">
    <property type="entry name" value="EPS_sugar_tfrase"/>
</dbReference>
<keyword evidence="5 7" id="KW-1133">Transmembrane helix</keyword>
<dbReference type="GO" id="GO:0016780">
    <property type="term" value="F:phosphotransferase activity, for other substituted phosphate groups"/>
    <property type="evidence" value="ECO:0007669"/>
    <property type="project" value="TreeGrafter"/>
</dbReference>
<feature type="transmembrane region" description="Helical" evidence="7">
    <location>
        <begin position="111"/>
        <end position="131"/>
    </location>
</feature>
<proteinExistence type="inferred from homology"/>
<accession>A0A2M6WAU2</accession>
<keyword evidence="6 7" id="KW-0472">Membrane</keyword>
<dbReference type="InterPro" id="IPR003362">
    <property type="entry name" value="Bact_transf"/>
</dbReference>
<comment type="subcellular location">
    <subcellularLocation>
        <location evidence="1">Membrane</location>
        <topology evidence="1">Multi-pass membrane protein</topology>
    </subcellularLocation>
</comment>
<evidence type="ECO:0000256" key="1">
    <source>
        <dbReference type="ARBA" id="ARBA00004141"/>
    </source>
</evidence>
<feature type="transmembrane region" description="Helical" evidence="7">
    <location>
        <begin position="274"/>
        <end position="298"/>
    </location>
</feature>
<dbReference type="Proteomes" id="UP000231464">
    <property type="component" value="Unassembled WGS sequence"/>
</dbReference>
<evidence type="ECO:0000256" key="3">
    <source>
        <dbReference type="ARBA" id="ARBA00022679"/>
    </source>
</evidence>
<evidence type="ECO:0000256" key="5">
    <source>
        <dbReference type="ARBA" id="ARBA00022989"/>
    </source>
</evidence>
<comment type="similarity">
    <text evidence="2">Belongs to the bacterial sugar transferase family.</text>
</comment>
<sequence>MSDILTKIKRLTLILGDIGVLYLSLYITLLIRYQGIDIKERWAQHLLPFSFIFAIWLLVFYISGIYSLQIARTNLIFYSVLLKSLTWCAALSMAFFYVIKPGIAPKTNLLIEFLVLIVLFVAWRQIFNLLVKIKPWQNNVLIIGLNEETLKLAREINASPQLGLKVVGVINEGETKLEPNGILDVEILNPPHSLPGLIKIKKIKTIITALNPHHNPELVNKLYECIPLKIYFFDLPTFIEKFTGKIPVNSIGQIWFLENLKESQKIIYEIYKRAIDVVLALIILILTVPFLPILYLIVKLNSHGPFLFMQTRTGRLGKKFLAIKIRTMHKNSETNGPQWAIKNDPRVTRSGRFMRKTRIDEIPQLINILRGEMSFIGPRPERPEFIEKLEHKIPYYNERLLVKPGLTGWAQVNFPYGSSEADAMEKLQYDLYYIKNRSAILDTSIFLKTIKTVLSGGGQ</sequence>
<dbReference type="Gene3D" id="3.40.50.720">
    <property type="entry name" value="NAD(P)-binding Rossmann-like Domain"/>
    <property type="match status" value="1"/>
</dbReference>